<keyword evidence="3" id="KW-0732">Signal</keyword>
<dbReference type="InterPro" id="IPR000209">
    <property type="entry name" value="Peptidase_S8/S53_dom"/>
</dbReference>
<dbReference type="PROSITE" id="PS00138">
    <property type="entry name" value="SUBTILASE_SER"/>
    <property type="match status" value="1"/>
</dbReference>
<feature type="region of interest" description="Disordered" evidence="8">
    <location>
        <begin position="150"/>
        <end position="180"/>
    </location>
</feature>
<dbReference type="InterPro" id="IPR023827">
    <property type="entry name" value="Peptidase_S8_Asp-AS"/>
</dbReference>
<dbReference type="AlphaFoldDB" id="A0AA38VST8"/>
<evidence type="ECO:0000259" key="10">
    <source>
        <dbReference type="Pfam" id="PF05922"/>
    </source>
</evidence>
<protein>
    <submittedName>
        <fullName evidence="11">Alkaline serine protease (PR1)</fullName>
    </submittedName>
</protein>
<reference evidence="11" key="1">
    <citation type="submission" date="2022-07" db="EMBL/GenBank/DDBJ databases">
        <title>Fungi with potential for degradation of polypropylene.</title>
        <authorList>
            <person name="Gostincar C."/>
        </authorList>
    </citation>
    <scope>NUCLEOTIDE SEQUENCE</scope>
    <source>
        <strain evidence="11">EXF-13287</strain>
    </source>
</reference>
<dbReference type="InterPro" id="IPR034193">
    <property type="entry name" value="PCSK9_ProteinaseK-like"/>
</dbReference>
<keyword evidence="12" id="KW-1185">Reference proteome</keyword>
<dbReference type="InterPro" id="IPR015500">
    <property type="entry name" value="Peptidase_S8_subtilisin-rel"/>
</dbReference>
<feature type="active site" description="Charge relay system" evidence="6">
    <location>
        <position position="175"/>
    </location>
</feature>
<keyword evidence="5 6" id="KW-0720">Serine protease</keyword>
<evidence type="ECO:0000313" key="12">
    <source>
        <dbReference type="Proteomes" id="UP001174691"/>
    </source>
</evidence>
<dbReference type="InterPro" id="IPR050131">
    <property type="entry name" value="Peptidase_S8_subtilisin-like"/>
</dbReference>
<dbReference type="Pfam" id="PF05922">
    <property type="entry name" value="Inhibitor_I9"/>
    <property type="match status" value="1"/>
</dbReference>
<dbReference type="CDD" id="cd04077">
    <property type="entry name" value="Peptidases_S8_PCSK9_ProteinaseK_like"/>
    <property type="match status" value="1"/>
</dbReference>
<comment type="caution">
    <text evidence="11">The sequence shown here is derived from an EMBL/GenBank/DDBJ whole genome shotgun (WGS) entry which is preliminary data.</text>
</comment>
<sequence length="397" mass="42169">MATAQVPAGTIPGQWIVSLKPYATSRAQAQHLSFVSERTADDTPFNCTVLHEYDLDEARGYAASFDDATKEQIEQQSEVASVEPVQVYKHCEVITANNAPWGLARVSNYGKVQASGPYTYKYNDAAAGQGVVAYVLDTGINPKHVQFEGRASRGPRFVTDPRPDRPTDDEDHHGHGTHCAGTIGSKDYGVAKKVNIVGVKVFNDLPDSDPYAGATNSDIAAALDHVVAEYRRHGKPCVVNLSLGGGPSDFLDNHIAAAVRAGVTVCCAAGNWSEPAERTSPARAPLGLTVSASDVNDKLATFSNFGKLVDIIAPGKDVKSTWIGPKNDETNTISGTSMACPHVVGVACTILSNPKVQGKTPFDVASELLIGADKNRISDPNGRFQQRTVNAVAQVAV</sequence>
<dbReference type="InterPro" id="IPR010259">
    <property type="entry name" value="S8pro/Inhibitor_I9"/>
</dbReference>
<dbReference type="FunFam" id="3.40.50.200:FF:000007">
    <property type="entry name" value="Subtilisin-like serine protease"/>
    <property type="match status" value="1"/>
</dbReference>
<evidence type="ECO:0000259" key="9">
    <source>
        <dbReference type="Pfam" id="PF00082"/>
    </source>
</evidence>
<dbReference type="Proteomes" id="UP001174691">
    <property type="component" value="Unassembled WGS sequence"/>
</dbReference>
<dbReference type="Gene3D" id="3.40.50.200">
    <property type="entry name" value="Peptidase S8/S53 domain"/>
    <property type="match status" value="1"/>
</dbReference>
<evidence type="ECO:0000256" key="5">
    <source>
        <dbReference type="ARBA" id="ARBA00022825"/>
    </source>
</evidence>
<evidence type="ECO:0000256" key="2">
    <source>
        <dbReference type="ARBA" id="ARBA00022670"/>
    </source>
</evidence>
<proteinExistence type="inferred from homology"/>
<keyword evidence="4 6" id="KW-0378">Hydrolase</keyword>
<dbReference type="PROSITE" id="PS00136">
    <property type="entry name" value="SUBTILASE_ASP"/>
    <property type="match status" value="1"/>
</dbReference>
<dbReference type="InterPro" id="IPR022398">
    <property type="entry name" value="Peptidase_S8_His-AS"/>
</dbReference>
<dbReference type="Gene3D" id="3.30.70.80">
    <property type="entry name" value="Peptidase S8 propeptide/proteinase inhibitor I9"/>
    <property type="match status" value="1"/>
</dbReference>
<evidence type="ECO:0000256" key="7">
    <source>
        <dbReference type="RuleBase" id="RU003355"/>
    </source>
</evidence>
<comment type="similarity">
    <text evidence="1 6 7">Belongs to the peptidase S8 family.</text>
</comment>
<dbReference type="SUPFAM" id="SSF52743">
    <property type="entry name" value="Subtilisin-like"/>
    <property type="match status" value="1"/>
</dbReference>
<dbReference type="SUPFAM" id="SSF54897">
    <property type="entry name" value="Protease propeptides/inhibitors"/>
    <property type="match status" value="1"/>
</dbReference>
<name>A0AA38VST8_9PEZI</name>
<feature type="compositionally biased region" description="Basic and acidic residues" evidence="8">
    <location>
        <begin position="159"/>
        <end position="174"/>
    </location>
</feature>
<dbReference type="EMBL" id="JANBVN010000074">
    <property type="protein sequence ID" value="KAJ9150092.1"/>
    <property type="molecule type" value="Genomic_DNA"/>
</dbReference>
<keyword evidence="2 6" id="KW-0645">Protease</keyword>
<dbReference type="InterPro" id="IPR023828">
    <property type="entry name" value="Peptidase_S8_Ser-AS"/>
</dbReference>
<dbReference type="PRINTS" id="PR00723">
    <property type="entry name" value="SUBTILISIN"/>
</dbReference>
<evidence type="ECO:0000256" key="6">
    <source>
        <dbReference type="PROSITE-ProRule" id="PRU01240"/>
    </source>
</evidence>
<dbReference type="PROSITE" id="PS00137">
    <property type="entry name" value="SUBTILASE_HIS"/>
    <property type="match status" value="1"/>
</dbReference>
<organism evidence="11 12">
    <name type="scientific">Coniochaeta hoffmannii</name>
    <dbReference type="NCBI Taxonomy" id="91930"/>
    <lineage>
        <taxon>Eukaryota</taxon>
        <taxon>Fungi</taxon>
        <taxon>Dikarya</taxon>
        <taxon>Ascomycota</taxon>
        <taxon>Pezizomycotina</taxon>
        <taxon>Sordariomycetes</taxon>
        <taxon>Sordariomycetidae</taxon>
        <taxon>Coniochaetales</taxon>
        <taxon>Coniochaetaceae</taxon>
        <taxon>Coniochaeta</taxon>
    </lineage>
</organism>
<gene>
    <name evidence="11" type="ORF">NKR19_g5409</name>
</gene>
<evidence type="ECO:0000256" key="3">
    <source>
        <dbReference type="ARBA" id="ARBA00022729"/>
    </source>
</evidence>
<dbReference type="PANTHER" id="PTHR43806:SF11">
    <property type="entry name" value="CEREVISIN-RELATED"/>
    <property type="match status" value="1"/>
</dbReference>
<feature type="domain" description="Peptidase S8/S53" evidence="9">
    <location>
        <begin position="128"/>
        <end position="357"/>
    </location>
</feature>
<dbReference type="PROSITE" id="PS51892">
    <property type="entry name" value="SUBTILASE"/>
    <property type="match status" value="1"/>
</dbReference>
<dbReference type="Pfam" id="PF00082">
    <property type="entry name" value="Peptidase_S8"/>
    <property type="match status" value="1"/>
</dbReference>
<feature type="active site" description="Charge relay system" evidence="6">
    <location>
        <position position="337"/>
    </location>
</feature>
<feature type="active site" description="Charge relay system" evidence="6">
    <location>
        <position position="137"/>
    </location>
</feature>
<evidence type="ECO:0000256" key="8">
    <source>
        <dbReference type="SAM" id="MobiDB-lite"/>
    </source>
</evidence>
<evidence type="ECO:0000256" key="1">
    <source>
        <dbReference type="ARBA" id="ARBA00011073"/>
    </source>
</evidence>
<feature type="domain" description="Inhibitor I9" evidence="10">
    <location>
        <begin position="15"/>
        <end position="89"/>
    </location>
</feature>
<dbReference type="GO" id="GO:0006508">
    <property type="term" value="P:proteolysis"/>
    <property type="evidence" value="ECO:0007669"/>
    <property type="project" value="UniProtKB-KW"/>
</dbReference>
<dbReference type="InterPro" id="IPR037045">
    <property type="entry name" value="S8pro/Inhibitor_I9_sf"/>
</dbReference>
<dbReference type="PANTHER" id="PTHR43806">
    <property type="entry name" value="PEPTIDASE S8"/>
    <property type="match status" value="1"/>
</dbReference>
<accession>A0AA38VST8</accession>
<evidence type="ECO:0000313" key="11">
    <source>
        <dbReference type="EMBL" id="KAJ9150092.1"/>
    </source>
</evidence>
<dbReference type="GO" id="GO:0004252">
    <property type="term" value="F:serine-type endopeptidase activity"/>
    <property type="evidence" value="ECO:0007669"/>
    <property type="project" value="UniProtKB-UniRule"/>
</dbReference>
<evidence type="ECO:0000256" key="4">
    <source>
        <dbReference type="ARBA" id="ARBA00022801"/>
    </source>
</evidence>
<dbReference type="InterPro" id="IPR036852">
    <property type="entry name" value="Peptidase_S8/S53_dom_sf"/>
</dbReference>